<comment type="catalytic activity">
    <reaction evidence="9">
        <text>propanoyl-CoA + oxidized [electron-transfer flavoprotein] + H(+) = acryloyl-CoA + reduced [electron-transfer flavoprotein]</text>
        <dbReference type="Rhea" id="RHEA:31287"/>
        <dbReference type="Rhea" id="RHEA-COMP:10685"/>
        <dbReference type="Rhea" id="RHEA-COMP:10686"/>
        <dbReference type="ChEBI" id="CHEBI:15378"/>
        <dbReference type="ChEBI" id="CHEBI:57367"/>
        <dbReference type="ChEBI" id="CHEBI:57392"/>
        <dbReference type="ChEBI" id="CHEBI:57692"/>
        <dbReference type="ChEBI" id="CHEBI:58307"/>
    </reaction>
    <physiologicalReaction direction="left-to-right" evidence="9">
        <dbReference type="Rhea" id="RHEA:31288"/>
    </physiologicalReaction>
</comment>
<dbReference type="InterPro" id="IPR037069">
    <property type="entry name" value="AcylCoA_DH/ox_N_sf"/>
</dbReference>
<evidence type="ECO:0000259" key="12">
    <source>
        <dbReference type="Pfam" id="PF00441"/>
    </source>
</evidence>
<comment type="cofactor">
    <cofactor evidence="1 11">
        <name>FAD</name>
        <dbReference type="ChEBI" id="CHEBI:57692"/>
    </cofactor>
</comment>
<evidence type="ECO:0000256" key="6">
    <source>
        <dbReference type="ARBA" id="ARBA00022827"/>
    </source>
</evidence>
<dbReference type="Pfam" id="PF02771">
    <property type="entry name" value="Acyl-CoA_dh_N"/>
    <property type="match status" value="1"/>
</dbReference>
<evidence type="ECO:0000256" key="10">
    <source>
        <dbReference type="ARBA" id="ARBA00071686"/>
    </source>
</evidence>
<dbReference type="Gene3D" id="1.20.140.10">
    <property type="entry name" value="Butyryl-CoA Dehydrogenase, subunit A, domain 3"/>
    <property type="match status" value="1"/>
</dbReference>
<dbReference type="PANTHER" id="PTHR43831">
    <property type="entry name" value="ISOBUTYRYL-COA DEHYDROGENASE"/>
    <property type="match status" value="1"/>
</dbReference>
<dbReference type="Pfam" id="PF02770">
    <property type="entry name" value="Acyl-CoA_dh_M"/>
    <property type="match status" value="1"/>
</dbReference>
<feature type="domain" description="Acyl-CoA oxidase/dehydrogenase middle" evidence="13">
    <location>
        <begin position="155"/>
        <end position="248"/>
    </location>
</feature>
<dbReference type="InterPro" id="IPR036250">
    <property type="entry name" value="AcylCo_DH-like_C"/>
</dbReference>
<dbReference type="SUPFAM" id="SSF47203">
    <property type="entry name" value="Acyl-CoA dehydrogenase C-terminal domain-like"/>
    <property type="match status" value="1"/>
</dbReference>
<evidence type="ECO:0000259" key="13">
    <source>
        <dbReference type="Pfam" id="PF02770"/>
    </source>
</evidence>
<dbReference type="InterPro" id="IPR006089">
    <property type="entry name" value="Acyl-CoA_DH_CS"/>
</dbReference>
<dbReference type="PANTHER" id="PTHR43831:SF1">
    <property type="entry name" value="ISOBUTYRYL-COA DEHYDROGENASE, MITOCHONDRIAL"/>
    <property type="match status" value="1"/>
</dbReference>
<dbReference type="InterPro" id="IPR046373">
    <property type="entry name" value="Acyl-CoA_Oxase/DH_mid-dom_sf"/>
</dbReference>
<comment type="similarity">
    <text evidence="3 11">Belongs to the acyl-CoA dehydrogenase family.</text>
</comment>
<sequence>MLAARALRRVLPSAAPGVARRGLAAGSEGLHALLDAVMTEEQREYQAVARAFAENELAPHAADWDRDSHFPVDKLREAAALGFGGLFVSAEHGGSELSRVDGSVIVEELAAGCTGTTAYLTIHNMCGWMIDTFGSDEQRAEWLPRFCSMDVLSSYCLTEPGSGSDAASLATRAERDGDEYVLNGSKAFISGAGVTDVYLVMCRTGGEGPGGVSTLLVEKDTPGLSFGKNEYKMGWKCQPTAAVIFEDCRVPVANRIGNEGDGFKIAMRGLDGGRLSIGACSLGAARACHDIATDYVKDRKQFQKPLSANQSVQFKIADMAMELHSARLLLRSAAALLDAKDPSATVACAMAKRKATDMGFAVCNEALQLHGGYGYLNDYPVERFVRDVRVHQILEGTNEIMRHIVARSLLN</sequence>
<evidence type="ECO:0000256" key="11">
    <source>
        <dbReference type="RuleBase" id="RU362125"/>
    </source>
</evidence>
<feature type="domain" description="Acyl-CoA dehydrogenase/oxidase C-terminal" evidence="12">
    <location>
        <begin position="260"/>
        <end position="410"/>
    </location>
</feature>
<dbReference type="InterPro" id="IPR013786">
    <property type="entry name" value="AcylCoA_DH/ox_N"/>
</dbReference>
<gene>
    <name evidence="15" type="ORF">RMAR1173_LOCUS7177</name>
</gene>
<feature type="domain" description="Acyl-CoA dehydrogenase/oxidase N-terminal" evidence="14">
    <location>
        <begin position="39"/>
        <end position="149"/>
    </location>
</feature>
<dbReference type="Pfam" id="PF00441">
    <property type="entry name" value="Acyl-CoA_dh_1"/>
    <property type="match status" value="1"/>
</dbReference>
<evidence type="ECO:0000259" key="14">
    <source>
        <dbReference type="Pfam" id="PF02771"/>
    </source>
</evidence>
<dbReference type="SUPFAM" id="SSF56645">
    <property type="entry name" value="Acyl-CoA dehydrogenase NM domain-like"/>
    <property type="match status" value="1"/>
</dbReference>
<dbReference type="InterPro" id="IPR006091">
    <property type="entry name" value="Acyl-CoA_Oxase/DH_mid-dom"/>
</dbReference>
<dbReference type="PIRSF" id="PIRSF016578">
    <property type="entry name" value="HsaA"/>
    <property type="match status" value="1"/>
</dbReference>
<proteinExistence type="inferred from homology"/>
<dbReference type="GO" id="GO:0003995">
    <property type="term" value="F:acyl-CoA dehydrogenase activity"/>
    <property type="evidence" value="ECO:0007669"/>
    <property type="project" value="InterPro"/>
</dbReference>
<dbReference type="GO" id="GO:0009083">
    <property type="term" value="P:branched-chain amino acid catabolic process"/>
    <property type="evidence" value="ECO:0007669"/>
    <property type="project" value="UniProtKB-KW"/>
</dbReference>
<organism evidence="15">
    <name type="scientific">Rhizochromulina marina</name>
    <dbReference type="NCBI Taxonomy" id="1034831"/>
    <lineage>
        <taxon>Eukaryota</taxon>
        <taxon>Sar</taxon>
        <taxon>Stramenopiles</taxon>
        <taxon>Ochrophyta</taxon>
        <taxon>Dictyochophyceae</taxon>
        <taxon>Rhizochromulinales</taxon>
        <taxon>Rhizochromulina</taxon>
    </lineage>
</organism>
<dbReference type="InterPro" id="IPR052547">
    <property type="entry name" value="Mito_Isobutyryl-CoADH"/>
</dbReference>
<dbReference type="FunFam" id="1.20.140.10:FF:000001">
    <property type="entry name" value="Acyl-CoA dehydrogenase"/>
    <property type="match status" value="1"/>
</dbReference>
<evidence type="ECO:0000256" key="7">
    <source>
        <dbReference type="ARBA" id="ARBA00023002"/>
    </source>
</evidence>
<evidence type="ECO:0000256" key="8">
    <source>
        <dbReference type="ARBA" id="ARBA00049552"/>
    </source>
</evidence>
<evidence type="ECO:0000256" key="9">
    <source>
        <dbReference type="ARBA" id="ARBA00050268"/>
    </source>
</evidence>
<dbReference type="AlphaFoldDB" id="A0A7S2WBK3"/>
<dbReference type="PROSITE" id="PS00073">
    <property type="entry name" value="ACYL_COA_DH_2"/>
    <property type="match status" value="1"/>
</dbReference>
<evidence type="ECO:0000256" key="1">
    <source>
        <dbReference type="ARBA" id="ARBA00001974"/>
    </source>
</evidence>
<dbReference type="FunFam" id="2.40.110.10:FF:000001">
    <property type="entry name" value="Acyl-CoA dehydrogenase, mitochondrial"/>
    <property type="match status" value="1"/>
</dbReference>
<comment type="catalytic activity">
    <reaction evidence="8">
        <text>(2S)-2-methylbutanoyl-CoA + oxidized [electron-transfer flavoprotein] + H(+) = (2E)-2-methylbut-2-enoyl-CoA + reduced [electron-transfer flavoprotein]</text>
        <dbReference type="Rhea" id="RHEA:48256"/>
        <dbReference type="Rhea" id="RHEA-COMP:10685"/>
        <dbReference type="Rhea" id="RHEA-COMP:10686"/>
        <dbReference type="ChEBI" id="CHEBI:15378"/>
        <dbReference type="ChEBI" id="CHEBI:57337"/>
        <dbReference type="ChEBI" id="CHEBI:57692"/>
        <dbReference type="ChEBI" id="CHEBI:58307"/>
        <dbReference type="ChEBI" id="CHEBI:88166"/>
    </reaction>
    <physiologicalReaction direction="left-to-right" evidence="8">
        <dbReference type="Rhea" id="RHEA:48257"/>
    </physiologicalReaction>
</comment>
<accession>A0A7S2WBK3</accession>
<name>A0A7S2WBK3_9STRA</name>
<evidence type="ECO:0000256" key="5">
    <source>
        <dbReference type="ARBA" id="ARBA00022630"/>
    </source>
</evidence>
<dbReference type="EMBL" id="HBHJ01010992">
    <property type="protein sequence ID" value="CAD9678478.1"/>
    <property type="molecule type" value="Transcribed_RNA"/>
</dbReference>
<keyword evidence="4" id="KW-0101">Branched-chain amino acid catabolism</keyword>
<evidence type="ECO:0000313" key="15">
    <source>
        <dbReference type="EMBL" id="CAD9678478.1"/>
    </source>
</evidence>
<reference evidence="15" key="1">
    <citation type="submission" date="2021-01" db="EMBL/GenBank/DDBJ databases">
        <authorList>
            <person name="Corre E."/>
            <person name="Pelletier E."/>
            <person name="Niang G."/>
            <person name="Scheremetjew M."/>
            <person name="Finn R."/>
            <person name="Kale V."/>
            <person name="Holt S."/>
            <person name="Cochrane G."/>
            <person name="Meng A."/>
            <person name="Brown T."/>
            <person name="Cohen L."/>
        </authorList>
    </citation>
    <scope>NUCLEOTIDE SEQUENCE</scope>
    <source>
        <strain evidence="15">CCMP1243</strain>
    </source>
</reference>
<comment type="pathway">
    <text evidence="2">Amino-acid degradation; L-valine degradation.</text>
</comment>
<keyword evidence="7 11" id="KW-0560">Oxidoreductase</keyword>
<protein>
    <recommendedName>
        <fullName evidence="10">Isobutyryl-CoA dehydrogenase, mitochondrial</fullName>
    </recommendedName>
</protein>
<evidence type="ECO:0000256" key="4">
    <source>
        <dbReference type="ARBA" id="ARBA00022456"/>
    </source>
</evidence>
<evidence type="ECO:0000256" key="2">
    <source>
        <dbReference type="ARBA" id="ARBA00005109"/>
    </source>
</evidence>
<keyword evidence="5 11" id="KW-0285">Flavoprotein</keyword>
<dbReference type="PROSITE" id="PS00072">
    <property type="entry name" value="ACYL_COA_DH_1"/>
    <property type="match status" value="1"/>
</dbReference>
<dbReference type="InterPro" id="IPR009100">
    <property type="entry name" value="AcylCoA_DH/oxidase_NM_dom_sf"/>
</dbReference>
<keyword evidence="6 11" id="KW-0274">FAD</keyword>
<dbReference type="InterPro" id="IPR009075">
    <property type="entry name" value="AcylCo_DH/oxidase_C"/>
</dbReference>
<evidence type="ECO:0000256" key="3">
    <source>
        <dbReference type="ARBA" id="ARBA00009347"/>
    </source>
</evidence>
<dbReference type="Gene3D" id="1.10.540.10">
    <property type="entry name" value="Acyl-CoA dehydrogenase/oxidase, N-terminal domain"/>
    <property type="match status" value="1"/>
</dbReference>
<dbReference type="Gene3D" id="2.40.110.10">
    <property type="entry name" value="Butyryl-CoA Dehydrogenase, subunit A, domain 2"/>
    <property type="match status" value="1"/>
</dbReference>
<dbReference type="GO" id="GO:0050660">
    <property type="term" value="F:flavin adenine dinucleotide binding"/>
    <property type="evidence" value="ECO:0007669"/>
    <property type="project" value="InterPro"/>
</dbReference>